<organism evidence="2 3">
    <name type="scientific">Nocardiopsis endophytica</name>
    <dbReference type="NCBI Taxonomy" id="3018445"/>
    <lineage>
        <taxon>Bacteria</taxon>
        <taxon>Bacillati</taxon>
        <taxon>Actinomycetota</taxon>
        <taxon>Actinomycetes</taxon>
        <taxon>Streptosporangiales</taxon>
        <taxon>Nocardiopsidaceae</taxon>
        <taxon>Nocardiopsis</taxon>
    </lineage>
</organism>
<dbReference type="Proteomes" id="UP001527866">
    <property type="component" value="Unassembled WGS sequence"/>
</dbReference>
<dbReference type="EMBL" id="JAQFWQ010000035">
    <property type="protein sequence ID" value="MDA2811772.1"/>
    <property type="molecule type" value="Genomic_DNA"/>
</dbReference>
<evidence type="ECO:0000256" key="1">
    <source>
        <dbReference type="SAM" id="MobiDB-lite"/>
    </source>
</evidence>
<sequence length="95" mass="10357">MSEVKRRVTVTLDPDLLDVADRAVETGEVRSVSAWVNDAMDQKWRAQQNARTLIRQDAAEARQRDPEEYARARAWAESIMGGPDGGSAEGEGGAG</sequence>
<protein>
    <recommendedName>
        <fullName evidence="4">CopG family transcriptional regulator</fullName>
    </recommendedName>
</protein>
<evidence type="ECO:0008006" key="4">
    <source>
        <dbReference type="Google" id="ProtNLM"/>
    </source>
</evidence>
<keyword evidence="3" id="KW-1185">Reference proteome</keyword>
<comment type="caution">
    <text evidence="2">The sequence shown here is derived from an EMBL/GenBank/DDBJ whole genome shotgun (WGS) entry which is preliminary data.</text>
</comment>
<feature type="region of interest" description="Disordered" evidence="1">
    <location>
        <begin position="76"/>
        <end position="95"/>
    </location>
</feature>
<gene>
    <name evidence="2" type="ORF">O4J56_14110</name>
</gene>
<accession>A0ABT4U493</accession>
<evidence type="ECO:0000313" key="2">
    <source>
        <dbReference type="EMBL" id="MDA2811772.1"/>
    </source>
</evidence>
<dbReference type="RefSeq" id="WP_270686222.1">
    <property type="nucleotide sequence ID" value="NZ_JAQFWQ010000035.1"/>
</dbReference>
<reference evidence="2 3" key="1">
    <citation type="submission" date="2023-01" db="EMBL/GenBank/DDBJ databases">
        <title>Draft genome sequence of Nocardiopsis sp. RSe5-2 isolated from halophytes.</title>
        <authorList>
            <person name="Duangmal K."/>
            <person name="Chantavorakit T."/>
        </authorList>
    </citation>
    <scope>NUCLEOTIDE SEQUENCE [LARGE SCALE GENOMIC DNA]</scope>
    <source>
        <strain evidence="2 3">RSe5-2</strain>
    </source>
</reference>
<name>A0ABT4U493_9ACTN</name>
<feature type="compositionally biased region" description="Gly residues" evidence="1">
    <location>
        <begin position="82"/>
        <end position="95"/>
    </location>
</feature>
<evidence type="ECO:0000313" key="3">
    <source>
        <dbReference type="Proteomes" id="UP001527866"/>
    </source>
</evidence>
<proteinExistence type="predicted"/>